<evidence type="ECO:0000313" key="2">
    <source>
        <dbReference type="Proteomes" id="UP000275078"/>
    </source>
</evidence>
<sequence>FKLKELNIREDEAPSYRRLLINTVVRGALVQDEFFHQQKVHGQWNEADRRNAVEAIKVQGEATLLALHVLFF</sequence>
<keyword evidence="2" id="KW-1185">Reference proteome</keyword>
<proteinExistence type="predicted"/>
<feature type="non-terminal residue" evidence="1">
    <location>
        <position position="1"/>
    </location>
</feature>
<reference evidence="1 2" key="1">
    <citation type="journal article" date="2018" name="Nat. Ecol. Evol.">
        <title>Pezizomycetes genomes reveal the molecular basis of ectomycorrhizal truffle lifestyle.</title>
        <authorList>
            <person name="Murat C."/>
            <person name="Payen T."/>
            <person name="Noel B."/>
            <person name="Kuo A."/>
            <person name="Morin E."/>
            <person name="Chen J."/>
            <person name="Kohler A."/>
            <person name="Krizsan K."/>
            <person name="Balestrini R."/>
            <person name="Da Silva C."/>
            <person name="Montanini B."/>
            <person name="Hainaut M."/>
            <person name="Levati E."/>
            <person name="Barry K.W."/>
            <person name="Belfiori B."/>
            <person name="Cichocki N."/>
            <person name="Clum A."/>
            <person name="Dockter R.B."/>
            <person name="Fauchery L."/>
            <person name="Guy J."/>
            <person name="Iotti M."/>
            <person name="Le Tacon F."/>
            <person name="Lindquist E.A."/>
            <person name="Lipzen A."/>
            <person name="Malagnac F."/>
            <person name="Mello A."/>
            <person name="Molinier V."/>
            <person name="Miyauchi S."/>
            <person name="Poulain J."/>
            <person name="Riccioni C."/>
            <person name="Rubini A."/>
            <person name="Sitrit Y."/>
            <person name="Splivallo R."/>
            <person name="Traeger S."/>
            <person name="Wang M."/>
            <person name="Zifcakova L."/>
            <person name="Wipf D."/>
            <person name="Zambonelli A."/>
            <person name="Paolocci F."/>
            <person name="Nowrousian M."/>
            <person name="Ottonello S."/>
            <person name="Baldrian P."/>
            <person name="Spatafora J.W."/>
            <person name="Henrissat B."/>
            <person name="Nagy L.G."/>
            <person name="Aury J.M."/>
            <person name="Wincker P."/>
            <person name="Grigoriev I.V."/>
            <person name="Bonfante P."/>
            <person name="Martin F.M."/>
        </authorList>
    </citation>
    <scope>NUCLEOTIDE SEQUENCE [LARGE SCALE GENOMIC DNA]</scope>
    <source>
        <strain evidence="1 2">RN42</strain>
    </source>
</reference>
<gene>
    <name evidence="1" type="ORF">BJ508DRAFT_336407</name>
</gene>
<organism evidence="1 2">
    <name type="scientific">Ascobolus immersus RN42</name>
    <dbReference type="NCBI Taxonomy" id="1160509"/>
    <lineage>
        <taxon>Eukaryota</taxon>
        <taxon>Fungi</taxon>
        <taxon>Dikarya</taxon>
        <taxon>Ascomycota</taxon>
        <taxon>Pezizomycotina</taxon>
        <taxon>Pezizomycetes</taxon>
        <taxon>Pezizales</taxon>
        <taxon>Ascobolaceae</taxon>
        <taxon>Ascobolus</taxon>
    </lineage>
</organism>
<accession>A0A3N4HN73</accession>
<dbReference type="AlphaFoldDB" id="A0A3N4HN73"/>
<name>A0A3N4HN73_ASCIM</name>
<protein>
    <submittedName>
        <fullName evidence="1">Uncharacterized protein</fullName>
    </submittedName>
</protein>
<dbReference type="EMBL" id="ML119976">
    <property type="protein sequence ID" value="RPA71094.1"/>
    <property type="molecule type" value="Genomic_DNA"/>
</dbReference>
<evidence type="ECO:0000313" key="1">
    <source>
        <dbReference type="EMBL" id="RPA71094.1"/>
    </source>
</evidence>
<dbReference type="Proteomes" id="UP000275078">
    <property type="component" value="Unassembled WGS sequence"/>
</dbReference>